<evidence type="ECO:0000256" key="5">
    <source>
        <dbReference type="ARBA" id="ARBA00023186"/>
    </source>
</evidence>
<organism evidence="7 8">
    <name type="scientific">Allosphingosinicella humi</name>
    <dbReference type="NCBI Taxonomy" id="2068657"/>
    <lineage>
        <taxon>Bacteria</taxon>
        <taxon>Pseudomonadati</taxon>
        <taxon>Pseudomonadota</taxon>
        <taxon>Alphaproteobacteria</taxon>
        <taxon>Sphingomonadales</taxon>
        <taxon>Sphingomonadaceae</taxon>
        <taxon>Allosphingosinicella</taxon>
    </lineage>
</organism>
<dbReference type="AlphaFoldDB" id="A0A2U2J0Y2"/>
<comment type="similarity">
    <text evidence="2 6">Belongs to the FliS family.</text>
</comment>
<reference evidence="7 8" key="1">
    <citation type="submission" date="2018-05" db="EMBL/GenBank/DDBJ databases">
        <title>Genome of Sphingosinicella humi QZX222.</title>
        <authorList>
            <person name="Qiao Z."/>
            <person name="Wang G."/>
        </authorList>
    </citation>
    <scope>NUCLEOTIDE SEQUENCE [LARGE SCALE GENOMIC DNA]</scope>
    <source>
        <strain evidence="7 8">QZX222</strain>
    </source>
</reference>
<comment type="subcellular location">
    <subcellularLocation>
        <location evidence="1 6">Cytoplasm</location>
        <location evidence="1 6">Cytosol</location>
    </subcellularLocation>
</comment>
<dbReference type="Gene3D" id="1.20.120.340">
    <property type="entry name" value="Flagellar protein FliS"/>
    <property type="match status" value="1"/>
</dbReference>
<dbReference type="Pfam" id="PF02561">
    <property type="entry name" value="FliS"/>
    <property type="match status" value="1"/>
</dbReference>
<dbReference type="RefSeq" id="WP_109270140.1">
    <property type="nucleotide sequence ID" value="NZ_QFFF01000001.1"/>
</dbReference>
<dbReference type="PANTHER" id="PTHR34773:SF1">
    <property type="entry name" value="FLAGELLAR SECRETION CHAPERONE FLIS"/>
    <property type="match status" value="1"/>
</dbReference>
<name>A0A2U2J0Y2_9SPHN</name>
<keyword evidence="7" id="KW-0966">Cell projection</keyword>
<dbReference type="PIRSF" id="PIRSF039090">
    <property type="entry name" value="Flis"/>
    <property type="match status" value="1"/>
</dbReference>
<dbReference type="OrthoDB" id="7355300at2"/>
<evidence type="ECO:0000256" key="6">
    <source>
        <dbReference type="PIRNR" id="PIRNR039090"/>
    </source>
</evidence>
<dbReference type="SUPFAM" id="SSF101116">
    <property type="entry name" value="Flagellar export chaperone FliS"/>
    <property type="match status" value="1"/>
</dbReference>
<dbReference type="CDD" id="cd16098">
    <property type="entry name" value="FliS"/>
    <property type="match status" value="1"/>
</dbReference>
<evidence type="ECO:0000313" key="7">
    <source>
        <dbReference type="EMBL" id="PWG02000.1"/>
    </source>
</evidence>
<keyword evidence="7" id="KW-0969">Cilium</keyword>
<dbReference type="EMBL" id="QFFF01000001">
    <property type="protein sequence ID" value="PWG02000.1"/>
    <property type="molecule type" value="Genomic_DNA"/>
</dbReference>
<evidence type="ECO:0000256" key="4">
    <source>
        <dbReference type="ARBA" id="ARBA00022795"/>
    </source>
</evidence>
<protein>
    <recommendedName>
        <fullName evidence="6">Flagellar secretion chaperone FliS</fullName>
    </recommendedName>
</protein>
<gene>
    <name evidence="7" type="ORF">DF286_03300</name>
</gene>
<dbReference type="Proteomes" id="UP000245916">
    <property type="component" value="Unassembled WGS sequence"/>
</dbReference>
<evidence type="ECO:0000313" key="8">
    <source>
        <dbReference type="Proteomes" id="UP000245916"/>
    </source>
</evidence>
<dbReference type="PANTHER" id="PTHR34773">
    <property type="entry name" value="FLAGELLAR SECRETION CHAPERONE FLIS"/>
    <property type="match status" value="1"/>
</dbReference>
<dbReference type="GO" id="GO:0005829">
    <property type="term" value="C:cytosol"/>
    <property type="evidence" value="ECO:0007669"/>
    <property type="project" value="UniProtKB-SubCell"/>
</dbReference>
<keyword evidence="7" id="KW-0282">Flagellum</keyword>
<evidence type="ECO:0000256" key="3">
    <source>
        <dbReference type="ARBA" id="ARBA00022490"/>
    </source>
</evidence>
<keyword evidence="3 6" id="KW-0963">Cytoplasm</keyword>
<dbReference type="InterPro" id="IPR003713">
    <property type="entry name" value="FliS"/>
</dbReference>
<dbReference type="GO" id="GO:0071973">
    <property type="term" value="P:bacterial-type flagellum-dependent cell motility"/>
    <property type="evidence" value="ECO:0007669"/>
    <property type="project" value="TreeGrafter"/>
</dbReference>
<accession>A0A2U2J0Y2</accession>
<evidence type="ECO:0000256" key="2">
    <source>
        <dbReference type="ARBA" id="ARBA00008787"/>
    </source>
</evidence>
<proteinExistence type="inferred from homology"/>
<dbReference type="InterPro" id="IPR036584">
    <property type="entry name" value="FliS_sf"/>
</dbReference>
<dbReference type="GO" id="GO:0044780">
    <property type="term" value="P:bacterial-type flagellum assembly"/>
    <property type="evidence" value="ECO:0007669"/>
    <property type="project" value="InterPro"/>
</dbReference>
<sequence length="130" mass="13999">MLMRHGQFGAARARYQSIDMASRIEGASPHGLVAILFDELLKALDAMAAAIRRGDLGQRGTRQARALSILHGLEGSLDFEKGGDIAKGLSAIYREARRLTIAGAQANDAEPIVQAREMLNEIASAWNQIG</sequence>
<keyword evidence="4 6" id="KW-1005">Bacterial flagellum biogenesis</keyword>
<comment type="caution">
    <text evidence="7">The sequence shown here is derived from an EMBL/GenBank/DDBJ whole genome shotgun (WGS) entry which is preliminary data.</text>
</comment>
<evidence type="ECO:0000256" key="1">
    <source>
        <dbReference type="ARBA" id="ARBA00004514"/>
    </source>
</evidence>
<keyword evidence="5" id="KW-0143">Chaperone</keyword>
<keyword evidence="8" id="KW-1185">Reference proteome</keyword>